<proteinExistence type="inferred from homology"/>
<evidence type="ECO:0000313" key="5">
    <source>
        <dbReference type="Proteomes" id="UP000054495"/>
    </source>
</evidence>
<dbReference type="SMART" id="SM00949">
    <property type="entry name" value="PAZ"/>
    <property type="match status" value="1"/>
</dbReference>
<dbReference type="PROSITE" id="PS50822">
    <property type="entry name" value="PIWI"/>
    <property type="match status" value="1"/>
</dbReference>
<dbReference type="InterPro" id="IPR036085">
    <property type="entry name" value="PAZ_dom_sf"/>
</dbReference>
<name>A0A0D6M6G2_9BILA</name>
<dbReference type="Pfam" id="PF02170">
    <property type="entry name" value="PAZ"/>
    <property type="match status" value="1"/>
</dbReference>
<dbReference type="CDD" id="cd02846">
    <property type="entry name" value="PAZ_argonaute_like"/>
    <property type="match status" value="1"/>
</dbReference>
<reference evidence="4 5" key="1">
    <citation type="submission" date="2013-05" db="EMBL/GenBank/DDBJ databases">
        <title>Draft genome of the parasitic nematode Anyclostoma ceylanicum.</title>
        <authorList>
            <person name="Mitreva M."/>
        </authorList>
    </citation>
    <scope>NUCLEOTIDE SEQUENCE [LARGE SCALE GENOMIC DNA]</scope>
</reference>
<feature type="domain" description="Piwi" evidence="3">
    <location>
        <begin position="585"/>
        <end position="683"/>
    </location>
</feature>
<evidence type="ECO:0008006" key="6">
    <source>
        <dbReference type="Google" id="ProtNLM"/>
    </source>
</evidence>
<sequence>MSTPAEAGDAGTSAAGKATVGKKDILAEAEAKLAALSLKPADAVMAENAPAGTLGQPFNIQTNAFGLKLIKPMTFWRYDIVIYAEIKGGRKTVFFTKKGRDDYLITNRNYKCKLVFEAVVKAYSDFFGEPATLWYDGQSVLYAANDLFKGRERISVTDKMLRENTANSDLSKNDRTISHLMELIFNQVAVMNPKEHVTFENGKTFLNHPWKFGFTEKDCPDVGGGKRLYPGIQKSVRFIEGPSGRGYNNPALIMDAKKAAFHEDIPLIEKAKLLINDNLDRKLSDIALKRLNHGLKGVFFYTKHTGYESDHQISGITEHTAAETTFETPDGKKITILDYFESKYKIKLLYPYAPLVRVRERGRSNSYPMELGWLRPMQRVTIPQQTPDQIHKTTRSCAVAPGERQDNIVRGARALKLFGSDDNEYVKNAGLFIFKEPVKVRGRLLPPPKIKYQKETAAVRDGKWRTPHGPLLIPAECDVWAVYALVPSHEKARFDERVLRNFAEAFHREATNRGIRISNPAEIMLLSMEKDLEERMKNAAHHNCKFCLIVTADSITTTHKLIKLWERELEMVTQDVKLSNALKIDRSRRPTEQNIPPGVVVDTELTHPSFKEFYLNSHITLQGSARTPRYTVLVDDLNLSMDELEGMTYVLTYGHQIVNLPTSLPTPLYVANRYAERGRNTYTAHL</sequence>
<dbReference type="InterPro" id="IPR012337">
    <property type="entry name" value="RNaseH-like_sf"/>
</dbReference>
<dbReference type="EMBL" id="KE124823">
    <property type="protein sequence ID" value="EPB78001.1"/>
    <property type="molecule type" value="Genomic_DNA"/>
</dbReference>
<keyword evidence="5" id="KW-1185">Reference proteome</keyword>
<dbReference type="InterPro" id="IPR036397">
    <property type="entry name" value="RNaseH_sf"/>
</dbReference>
<evidence type="ECO:0000259" key="3">
    <source>
        <dbReference type="PROSITE" id="PS50822"/>
    </source>
</evidence>
<dbReference type="SUPFAM" id="SSF53098">
    <property type="entry name" value="Ribonuclease H-like"/>
    <property type="match status" value="1"/>
</dbReference>
<dbReference type="SUPFAM" id="SSF101690">
    <property type="entry name" value="PAZ domain"/>
    <property type="match status" value="1"/>
</dbReference>
<comment type="similarity">
    <text evidence="1">Belongs to the argonaute family.</text>
</comment>
<dbReference type="InterPro" id="IPR032472">
    <property type="entry name" value="ArgoL2"/>
</dbReference>
<dbReference type="Gene3D" id="3.30.420.10">
    <property type="entry name" value="Ribonuclease H-like superfamily/Ribonuclease H"/>
    <property type="match status" value="1"/>
</dbReference>
<dbReference type="Gene3D" id="2.170.260.10">
    <property type="entry name" value="paz domain"/>
    <property type="match status" value="1"/>
</dbReference>
<dbReference type="SMART" id="SM00950">
    <property type="entry name" value="Piwi"/>
    <property type="match status" value="1"/>
</dbReference>
<evidence type="ECO:0000313" key="4">
    <source>
        <dbReference type="EMBL" id="EPB78001.1"/>
    </source>
</evidence>
<feature type="domain" description="PAZ" evidence="2">
    <location>
        <begin position="270"/>
        <end position="376"/>
    </location>
</feature>
<dbReference type="PROSITE" id="PS50821">
    <property type="entry name" value="PAZ"/>
    <property type="match status" value="1"/>
</dbReference>
<dbReference type="Pfam" id="PF16488">
    <property type="entry name" value="ArgoL2"/>
    <property type="match status" value="1"/>
</dbReference>
<gene>
    <name evidence="4" type="ORF">ANCCEY_02915</name>
</gene>
<protein>
    <recommendedName>
        <fullName evidence="6">PAZ domain-containing protein</fullName>
    </recommendedName>
</protein>
<organism evidence="4 5">
    <name type="scientific">Ancylostoma ceylanicum</name>
    <dbReference type="NCBI Taxonomy" id="53326"/>
    <lineage>
        <taxon>Eukaryota</taxon>
        <taxon>Metazoa</taxon>
        <taxon>Ecdysozoa</taxon>
        <taxon>Nematoda</taxon>
        <taxon>Chromadorea</taxon>
        <taxon>Rhabditida</taxon>
        <taxon>Rhabditina</taxon>
        <taxon>Rhabditomorpha</taxon>
        <taxon>Strongyloidea</taxon>
        <taxon>Ancylostomatidae</taxon>
        <taxon>Ancylostomatinae</taxon>
        <taxon>Ancylostoma</taxon>
    </lineage>
</organism>
<evidence type="ECO:0000259" key="2">
    <source>
        <dbReference type="PROSITE" id="PS50821"/>
    </source>
</evidence>
<dbReference type="Pfam" id="PF02171">
    <property type="entry name" value="Piwi"/>
    <property type="match status" value="1"/>
</dbReference>
<dbReference type="Proteomes" id="UP000054495">
    <property type="component" value="Unassembled WGS sequence"/>
</dbReference>
<dbReference type="InterPro" id="IPR003100">
    <property type="entry name" value="PAZ_dom"/>
</dbReference>
<accession>A0A0D6M6G2</accession>
<evidence type="ECO:0000256" key="1">
    <source>
        <dbReference type="RuleBase" id="RU361178"/>
    </source>
</evidence>
<dbReference type="AlphaFoldDB" id="A0A0D6M6G2"/>
<dbReference type="GO" id="GO:0003723">
    <property type="term" value="F:RNA binding"/>
    <property type="evidence" value="ECO:0007669"/>
    <property type="project" value="InterPro"/>
</dbReference>
<dbReference type="PANTHER" id="PTHR22891">
    <property type="entry name" value="EUKARYOTIC TRANSLATION INITIATION FACTOR 2C"/>
    <property type="match status" value="1"/>
</dbReference>
<dbReference type="InterPro" id="IPR003165">
    <property type="entry name" value="Piwi"/>
</dbReference>